<evidence type="ECO:0000256" key="3">
    <source>
        <dbReference type="ARBA" id="ARBA00012098"/>
    </source>
</evidence>
<comment type="pathway">
    <text evidence="7">Carbohydrate biosynthesis; dTDP-L-rhamnose biosynthesis.</text>
</comment>
<dbReference type="UniPathway" id="UPA00124"/>
<dbReference type="SUPFAM" id="SSF51182">
    <property type="entry name" value="RmlC-like cupins"/>
    <property type="match status" value="1"/>
</dbReference>
<proteinExistence type="inferred from homology"/>
<dbReference type="GO" id="GO:0008830">
    <property type="term" value="F:dTDP-4-dehydrorhamnose 3,5-epimerase activity"/>
    <property type="evidence" value="ECO:0007669"/>
    <property type="project" value="UniProtKB-UniRule"/>
</dbReference>
<feature type="site" description="Participates in a stacking interaction with the thymidine ring of dTDP-4-oxo-6-deoxyglucose" evidence="6">
    <location>
        <position position="139"/>
    </location>
</feature>
<name>A0A3P3XSF3_9SPIR</name>
<evidence type="ECO:0000256" key="1">
    <source>
        <dbReference type="ARBA" id="ARBA00001298"/>
    </source>
</evidence>
<feature type="active site" description="Proton donor" evidence="5">
    <location>
        <position position="133"/>
    </location>
</feature>
<dbReference type="GO" id="GO:0019305">
    <property type="term" value="P:dTDP-rhamnose biosynthetic process"/>
    <property type="evidence" value="ECO:0007669"/>
    <property type="project" value="UniProtKB-UniRule"/>
</dbReference>
<comment type="catalytic activity">
    <reaction evidence="1 7">
        <text>dTDP-4-dehydro-6-deoxy-alpha-D-glucose = dTDP-4-dehydro-beta-L-rhamnose</text>
        <dbReference type="Rhea" id="RHEA:16969"/>
        <dbReference type="ChEBI" id="CHEBI:57649"/>
        <dbReference type="ChEBI" id="CHEBI:62830"/>
        <dbReference type="EC" id="5.1.3.13"/>
    </reaction>
</comment>
<feature type="active site" description="Proton acceptor" evidence="5">
    <location>
        <position position="63"/>
    </location>
</feature>
<dbReference type="InterPro" id="IPR011051">
    <property type="entry name" value="RmlC_Cupin_sf"/>
</dbReference>
<dbReference type="InterPro" id="IPR000888">
    <property type="entry name" value="RmlC-like"/>
</dbReference>
<evidence type="ECO:0000256" key="4">
    <source>
        <dbReference type="ARBA" id="ARBA00019595"/>
    </source>
</evidence>
<dbReference type="PANTHER" id="PTHR21047">
    <property type="entry name" value="DTDP-6-DEOXY-D-GLUCOSE-3,5 EPIMERASE"/>
    <property type="match status" value="1"/>
</dbReference>
<accession>A0A3P3XSF3</accession>
<organism evidence="8">
    <name type="scientific">uncultured spirochete</name>
    <dbReference type="NCBI Taxonomy" id="156406"/>
    <lineage>
        <taxon>Bacteria</taxon>
        <taxon>Pseudomonadati</taxon>
        <taxon>Spirochaetota</taxon>
        <taxon>Spirochaetia</taxon>
        <taxon>Spirochaetales</taxon>
        <taxon>environmental samples</taxon>
    </lineage>
</organism>
<dbReference type="EMBL" id="FWDO01000005">
    <property type="protein sequence ID" value="SLM19235.1"/>
    <property type="molecule type" value="Genomic_DNA"/>
</dbReference>
<dbReference type="CDD" id="cd00438">
    <property type="entry name" value="cupin_RmlC"/>
    <property type="match status" value="1"/>
</dbReference>
<gene>
    <name evidence="8" type="primary">rmlC</name>
    <name evidence="8" type="ORF">SPIRO4BDMA_50750</name>
</gene>
<protein>
    <recommendedName>
        <fullName evidence="4 7">dTDP-4-dehydrorhamnose 3,5-epimerase</fullName>
        <ecNumber evidence="3 7">5.1.3.13</ecNumber>
    </recommendedName>
    <alternativeName>
        <fullName evidence="7">Thymidine diphospho-4-keto-rhamnose 3,5-epimerase</fullName>
    </alternativeName>
</protein>
<dbReference type="GO" id="GO:0000271">
    <property type="term" value="P:polysaccharide biosynthetic process"/>
    <property type="evidence" value="ECO:0007669"/>
    <property type="project" value="TreeGrafter"/>
</dbReference>
<comment type="similarity">
    <text evidence="7">Belongs to the dTDP-4-dehydrorhamnose 3,5-epimerase family.</text>
</comment>
<dbReference type="PANTHER" id="PTHR21047:SF2">
    <property type="entry name" value="THYMIDINE DIPHOSPHO-4-KETO-RHAMNOSE 3,5-EPIMERASE"/>
    <property type="match status" value="1"/>
</dbReference>
<dbReference type="Gene3D" id="2.60.120.10">
    <property type="entry name" value="Jelly Rolls"/>
    <property type="match status" value="1"/>
</dbReference>
<dbReference type="NCBIfam" id="TIGR01221">
    <property type="entry name" value="rmlC"/>
    <property type="match status" value="1"/>
</dbReference>
<keyword evidence="7 8" id="KW-0413">Isomerase</keyword>
<comment type="function">
    <text evidence="2 7">Catalyzes the epimerization of the C3' and C5'positions of dTDP-6-deoxy-D-xylo-4-hexulose, forming dTDP-6-deoxy-L-lyxo-4-hexulose.</text>
</comment>
<dbReference type="EC" id="5.1.3.13" evidence="3 7"/>
<evidence type="ECO:0000256" key="5">
    <source>
        <dbReference type="PIRSR" id="PIRSR600888-1"/>
    </source>
</evidence>
<evidence type="ECO:0000313" key="8">
    <source>
        <dbReference type="EMBL" id="SLM19235.1"/>
    </source>
</evidence>
<dbReference type="InterPro" id="IPR014710">
    <property type="entry name" value="RmlC-like_jellyroll"/>
</dbReference>
<reference evidence="8" key="1">
    <citation type="submission" date="2017-02" db="EMBL/GenBank/DDBJ databases">
        <authorList>
            <person name="Regsiter A."/>
            <person name="William W."/>
        </authorList>
    </citation>
    <scope>NUCLEOTIDE SEQUENCE</scope>
    <source>
        <strain evidence="8">BdmA 4</strain>
    </source>
</reference>
<dbReference type="AlphaFoldDB" id="A0A3P3XSF3"/>
<evidence type="ECO:0000256" key="7">
    <source>
        <dbReference type="RuleBase" id="RU364069"/>
    </source>
</evidence>
<dbReference type="Pfam" id="PF00908">
    <property type="entry name" value="dTDP_sugar_isom"/>
    <property type="match status" value="1"/>
</dbReference>
<sequence>MAFKFNETPIRGLMVVEPRAFTDDRGFFMESYKASDFISAGITAQFVQDNHSRSCYGTLRGLHFQKAPHAQGKLVRVTQGKAWDVAVDLRAESSTFGKWHAVELSAENKLLFWIPEGFAHGFVALENGTELQYKCTSEYAPESDLGIIWNDPELAVEWPIKDVILSEKDMKLQSFAAYKRTIQ</sequence>
<dbReference type="GO" id="GO:0005829">
    <property type="term" value="C:cytosol"/>
    <property type="evidence" value="ECO:0007669"/>
    <property type="project" value="TreeGrafter"/>
</dbReference>
<comment type="subunit">
    <text evidence="7">Homodimer.</text>
</comment>
<evidence type="ECO:0000256" key="2">
    <source>
        <dbReference type="ARBA" id="ARBA00001997"/>
    </source>
</evidence>
<evidence type="ECO:0000256" key="6">
    <source>
        <dbReference type="PIRSR" id="PIRSR600888-3"/>
    </source>
</evidence>